<keyword evidence="3 5" id="KW-0472">Membrane</keyword>
<evidence type="ECO:0000313" key="7">
    <source>
        <dbReference type="Proteomes" id="UP000051952"/>
    </source>
</evidence>
<dbReference type="VEuPathDB" id="TriTrypDB:BSAL_63340"/>
<dbReference type="EMBL" id="CYKH01000346">
    <property type="protein sequence ID" value="CUF52871.1"/>
    <property type="molecule type" value="Genomic_DNA"/>
</dbReference>
<keyword evidence="5" id="KW-0812">Transmembrane</keyword>
<feature type="transmembrane region" description="Helical" evidence="5">
    <location>
        <begin position="746"/>
        <end position="766"/>
    </location>
</feature>
<keyword evidence="1" id="KW-0433">Leucine-rich repeat</keyword>
<keyword evidence="7" id="KW-1185">Reference proteome</keyword>
<protein>
    <submittedName>
        <fullName evidence="6">GP46-like surface antigen, putative</fullName>
    </submittedName>
</protein>
<sequence length="1103" mass="121130">MKRCSSTHFCLQGLEHKLPLYILQVTLVPFVYSRSTETGELPVALTMTHMIHRMVALFLFSLLPMCIDAQVHAAGAVSERELNALNAFFHGLSLPVETNRSLACRGGVVCTSINVNESVVTELKFDARSLSGTLSPELSRLSHITSFNVGGNSITGSIPQEWSAWGASLATFNTNMNHLDGTLPSSFSNWTSLQTFAVYNNSLGGTLPAEYANWTQLTTFTVANNNLTGTLPNKFGNAWSNLRTFQVSANQLNWTLPESYQNMTKITTFMCDENQLTGTLPASYAKMSSMIDFFVLQNSFEGTLPPEYSAWGTTLQTFRVQNNLLSGTLPPEYAQWARIDTFYLKNNFFTGTLPPQYSSWTSLTRFTLRNNRLSGSLPPQYAEMTALNSFDVSQNALSGTLPSQYSKWGIAADQLDFSHNQFTQTLPETWTSMTRMRTLSVANNSLSGTISYFPNLEALSASFNNFSGTLPSKYLTFTSWDLRILDLQNNAKLQGPVPTFSLLVIASVCETMLCSSKSLVSTTLPICLPGLLNLDLSTVGQNITDYMQFANRNAYPLSTCTATTTSVPFSNDPSSAPDSIVKLNNSPRSVATTTFLAAAAAFASLSMDAADLQMLSALMSSPCSCNNYAETATSTTSGSSTTNEIMQIALSPFSVFGSPWAAIGNSLLCTGLIAVHVIVVWVALSRPSLQDNNKSIIINKCTAKRPRSKEKYVEVEHDATCLGRVLGGQRDERRPYRQELMWRFRFPNVSICVAMFFIPGIVRAVCDVMDSIVGEHGDTFAASPEAIGALTVSIPFVIATSSAIYCLIYRHVDHEQVNYDGAADMVRRGRQRRRSAPTPSSCHLHFSYHSSIAKTFSPIPRRVSRVVLPIGIWMPPSARMSYGSIVAKYTDRWMHAWCVVPLANIFVQIVSAIRPPLCNGTQVIIMVMLMCVSVFFVVKHPHRALLAAYLTSLALALNLVTTLMSMLCRLGVVSQGTFASFGLFVSVALMIMKLYHVMLPFVEQRFLDRNVPAVISTTTPNSLQSSTSRQIRKKSSSLATRNDGGSHRAASQQHDVAVMSPGKGQSTDCHQRSRQDDALRELISLIVNGHGNINEFGSQANNH</sequence>
<feature type="region of interest" description="Disordered" evidence="4">
    <location>
        <begin position="1021"/>
        <end position="1074"/>
    </location>
</feature>
<feature type="transmembrane region" description="Helical" evidence="5">
    <location>
        <begin position="660"/>
        <end position="684"/>
    </location>
</feature>
<organism evidence="6 7">
    <name type="scientific">Bodo saltans</name>
    <name type="common">Flagellated protozoan</name>
    <dbReference type="NCBI Taxonomy" id="75058"/>
    <lineage>
        <taxon>Eukaryota</taxon>
        <taxon>Discoba</taxon>
        <taxon>Euglenozoa</taxon>
        <taxon>Kinetoplastea</taxon>
        <taxon>Metakinetoplastina</taxon>
        <taxon>Eubodonida</taxon>
        <taxon>Bodonidae</taxon>
        <taxon>Bodo</taxon>
    </lineage>
</organism>
<keyword evidence="2" id="KW-0677">Repeat</keyword>
<evidence type="ECO:0000256" key="5">
    <source>
        <dbReference type="SAM" id="Phobius"/>
    </source>
</evidence>
<evidence type="ECO:0000256" key="1">
    <source>
        <dbReference type="ARBA" id="ARBA00022614"/>
    </source>
</evidence>
<evidence type="ECO:0000313" key="6">
    <source>
        <dbReference type="EMBL" id="CUF52871.1"/>
    </source>
</evidence>
<dbReference type="SUPFAM" id="SSF52058">
    <property type="entry name" value="L domain-like"/>
    <property type="match status" value="2"/>
</dbReference>
<accession>A0A0S4ITN3</accession>
<reference evidence="7" key="1">
    <citation type="submission" date="2015-09" db="EMBL/GenBank/DDBJ databases">
        <authorList>
            <consortium name="Pathogen Informatics"/>
        </authorList>
    </citation>
    <scope>NUCLEOTIDE SEQUENCE [LARGE SCALE GENOMIC DNA]</scope>
    <source>
        <strain evidence="7">Lake Konstanz</strain>
    </source>
</reference>
<dbReference type="InterPro" id="IPR053038">
    <property type="entry name" value="RLP_Defense"/>
</dbReference>
<feature type="transmembrane region" description="Helical" evidence="5">
    <location>
        <begin position="786"/>
        <end position="808"/>
    </location>
</feature>
<name>A0A0S4ITN3_BODSA</name>
<dbReference type="AlphaFoldDB" id="A0A0S4ITN3"/>
<keyword evidence="5" id="KW-1133">Transmembrane helix</keyword>
<proteinExistence type="predicted"/>
<dbReference type="PANTHER" id="PTHR48064">
    <property type="entry name" value="OS01G0750400 PROTEIN"/>
    <property type="match status" value="1"/>
</dbReference>
<feature type="transmembrane region" description="Helical" evidence="5">
    <location>
        <begin position="919"/>
        <end position="938"/>
    </location>
</feature>
<evidence type="ECO:0000256" key="2">
    <source>
        <dbReference type="ARBA" id="ARBA00022737"/>
    </source>
</evidence>
<dbReference type="OrthoDB" id="2013775at2759"/>
<dbReference type="InterPro" id="IPR032675">
    <property type="entry name" value="LRR_dom_sf"/>
</dbReference>
<evidence type="ECO:0000256" key="4">
    <source>
        <dbReference type="SAM" id="MobiDB-lite"/>
    </source>
</evidence>
<dbReference type="PANTHER" id="PTHR48064:SF6">
    <property type="entry name" value="RECEPTOR-LIKE PROTEIN KINASE 2"/>
    <property type="match status" value="1"/>
</dbReference>
<gene>
    <name evidence="6" type="ORF">BSAL_63340</name>
</gene>
<feature type="transmembrane region" description="Helical" evidence="5">
    <location>
        <begin position="945"/>
        <end position="972"/>
    </location>
</feature>
<feature type="transmembrane region" description="Helical" evidence="5">
    <location>
        <begin position="894"/>
        <end position="913"/>
    </location>
</feature>
<evidence type="ECO:0000256" key="3">
    <source>
        <dbReference type="ARBA" id="ARBA00023136"/>
    </source>
</evidence>
<dbReference type="FunFam" id="3.80.10.10:FF:000095">
    <property type="entry name" value="LRR receptor-like serine/threonine-protein kinase GSO1"/>
    <property type="match status" value="1"/>
</dbReference>
<dbReference type="Proteomes" id="UP000051952">
    <property type="component" value="Unassembled WGS sequence"/>
</dbReference>
<dbReference type="Gene3D" id="3.80.10.10">
    <property type="entry name" value="Ribonuclease Inhibitor"/>
    <property type="match status" value="2"/>
</dbReference>
<feature type="transmembrane region" description="Helical" evidence="5">
    <location>
        <begin position="978"/>
        <end position="999"/>
    </location>
</feature>